<protein>
    <submittedName>
        <fullName evidence="2">Uncharacterized protein</fullName>
    </submittedName>
</protein>
<feature type="region of interest" description="Disordered" evidence="1">
    <location>
        <begin position="52"/>
        <end position="103"/>
    </location>
</feature>
<sequence length="103" mass="11121">MTTLLTALLNALSQPFLNEGASGVGLFQFGDEVIERHGGLWSFPGPCQGKWSAPLVTSGADHRRGKADSDSHRRGKADSDSGESEYSDNISLNKEKRKGLTRC</sequence>
<organism evidence="2">
    <name type="scientific">Thermogemmatispora argillosa</name>
    <dbReference type="NCBI Taxonomy" id="2045280"/>
    <lineage>
        <taxon>Bacteria</taxon>
        <taxon>Bacillati</taxon>
        <taxon>Chloroflexota</taxon>
        <taxon>Ktedonobacteria</taxon>
        <taxon>Thermogemmatisporales</taxon>
        <taxon>Thermogemmatisporaceae</taxon>
        <taxon>Thermogemmatispora</taxon>
    </lineage>
</organism>
<proteinExistence type="predicted"/>
<evidence type="ECO:0000256" key="1">
    <source>
        <dbReference type="SAM" id="MobiDB-lite"/>
    </source>
</evidence>
<accession>A0A455SZT2</accession>
<reference evidence="2" key="1">
    <citation type="submission" date="2018-12" db="EMBL/GenBank/DDBJ databases">
        <title>Novel natural products biosynthetic potential of the class Ktedonobacteria.</title>
        <authorList>
            <person name="Zheng Y."/>
            <person name="Saitou A."/>
            <person name="Wang C.M."/>
            <person name="Toyoda A."/>
            <person name="Minakuchi Y."/>
            <person name="Sekiguchi Y."/>
            <person name="Ueda K."/>
            <person name="Takano H."/>
            <person name="Sakai Y."/>
            <person name="Yokota A."/>
            <person name="Yabe S."/>
        </authorList>
    </citation>
    <scope>NUCLEOTIDE SEQUENCE</scope>
    <source>
        <strain evidence="2">A3-2</strain>
    </source>
</reference>
<dbReference type="AlphaFoldDB" id="A0A455SZT2"/>
<evidence type="ECO:0000313" key="2">
    <source>
        <dbReference type="EMBL" id="BBH93076.1"/>
    </source>
</evidence>
<feature type="compositionally biased region" description="Basic and acidic residues" evidence="1">
    <location>
        <begin position="60"/>
        <end position="79"/>
    </location>
</feature>
<name>A0A455SZT2_9CHLR</name>
<gene>
    <name evidence="2" type="ORF">KTA_12750</name>
</gene>
<dbReference type="EMBL" id="AP019377">
    <property type="protein sequence ID" value="BBH93076.1"/>
    <property type="molecule type" value="Genomic_DNA"/>
</dbReference>